<organism evidence="1 2">
    <name type="scientific">Ruegeria phage vB_RpoP-V13</name>
    <dbReference type="NCBI Taxonomy" id="2218612"/>
    <lineage>
        <taxon>Viruses</taxon>
        <taxon>Duplodnaviria</taxon>
        <taxon>Heunggongvirae</taxon>
        <taxon>Uroviricota</taxon>
        <taxon>Caudoviricetes</taxon>
        <taxon>Schitoviridae</taxon>
        <taxon>Rhodovirinae</taxon>
        <taxon>Pomeroyivirus</taxon>
        <taxon>Pomeroyivirus V13</taxon>
    </lineage>
</organism>
<protein>
    <submittedName>
        <fullName evidence="1">Uncharacterized protein</fullName>
    </submittedName>
</protein>
<accession>A0A2Z4QGZ9</accession>
<dbReference type="Proteomes" id="UP000250784">
    <property type="component" value="Segment"/>
</dbReference>
<reference evidence="1 2" key="1">
    <citation type="submission" date="2018-03" db="EMBL/GenBank/DDBJ databases">
        <title>Diverse roseophage infecting Ruegeria pomeroyi DSS-3.</title>
        <authorList>
            <person name="Zhan Y."/>
            <person name="Chen F."/>
            <person name="Wommack E."/>
            <person name="Nasko D."/>
        </authorList>
    </citation>
    <scope>NUCLEOTIDE SEQUENCE [LARGE SCALE GENOMIC DNA]</scope>
</reference>
<evidence type="ECO:0000313" key="1">
    <source>
        <dbReference type="EMBL" id="AWY09387.1"/>
    </source>
</evidence>
<name>A0A2Z4QGZ9_9CAUD</name>
<dbReference type="EMBL" id="MH015256">
    <property type="protein sequence ID" value="AWY09387.1"/>
    <property type="molecule type" value="Genomic_DNA"/>
</dbReference>
<proteinExistence type="predicted"/>
<evidence type="ECO:0000313" key="2">
    <source>
        <dbReference type="Proteomes" id="UP000250784"/>
    </source>
</evidence>
<sequence length="383" mass="39387">MAERRPLVLVSGEIQELPTGDTLPGAGGLQNNYAATAAPAVTDDDGSGYAVGSRWIDVTNDKEYVCLDASTGAAVWTETTGAGGGGTTNNYLIARQEFDLAMGTTTSTSAYAAKGDIMQAENDFHFLGVNTYLASGQTVKLMVLQVTHVDNGTATITSVLYDGTPVVISSTGNYNFYITNGIAMTTGNRYLITFVRTDGSTTSALGIPFSGTTATDENGNLSWRNAIRDTVLDYAVSDVVPAYVSTTPVGMRFYTVDNEFLTILTTGPAGADGADGADGLSAAISIVEETTTARVASNGDLAGSVLVEMNNAGAQTYTVNSGLTGTEPVTLIQKGAGAVTVVAGASVTINSLDGNLKLAGQYASATLIPSGTDNYYLVGALIA</sequence>
<keyword evidence="2" id="KW-1185">Reference proteome</keyword>
<gene>
    <name evidence="1" type="ORF">vBRpoPV13_30</name>
</gene>